<reference evidence="10" key="2">
    <citation type="submission" date="2013-12" db="EMBL/GenBank/DDBJ databases">
        <title>Evolution of pathogenesis and genome organization in the Tremellales.</title>
        <authorList>
            <person name="Cuomo C."/>
            <person name="Litvintseva A."/>
            <person name="Heitman J."/>
            <person name="Chen Y."/>
            <person name="Sun S."/>
            <person name="Springer D."/>
            <person name="Dromer F."/>
            <person name="Young S."/>
            <person name="Zeng Q."/>
            <person name="Chapman S."/>
            <person name="Gujja S."/>
            <person name="Saif S."/>
            <person name="Birren B."/>
        </authorList>
    </citation>
    <scope>NUCLEOTIDE SEQUENCE [LARGE SCALE GENOMIC DNA]</scope>
    <source>
        <strain evidence="10">BCC8398</strain>
    </source>
</reference>
<evidence type="ECO:0000259" key="8">
    <source>
        <dbReference type="Pfam" id="PF02163"/>
    </source>
</evidence>
<evidence type="ECO:0000313" key="9">
    <source>
        <dbReference type="EMBL" id="OCF35564.1"/>
    </source>
</evidence>
<evidence type="ECO:0000313" key="10">
    <source>
        <dbReference type="Proteomes" id="UP000092666"/>
    </source>
</evidence>
<comment type="subcellular location">
    <subcellularLocation>
        <location evidence="1">Endomembrane system</location>
        <topology evidence="1">Multi-pass membrane protein</topology>
    </subcellularLocation>
</comment>
<dbReference type="GO" id="GO:0012505">
    <property type="term" value="C:endomembrane system"/>
    <property type="evidence" value="ECO:0007669"/>
    <property type="project" value="UniProtKB-SubCell"/>
</dbReference>
<dbReference type="Pfam" id="PF02163">
    <property type="entry name" value="Peptidase_M50"/>
    <property type="match status" value="1"/>
</dbReference>
<name>A0A1B9GWZ8_9TREE</name>
<keyword evidence="2 7" id="KW-0812">Transmembrane</keyword>
<dbReference type="PANTHER" id="PTHR13325">
    <property type="entry name" value="PROTEASE M50 MEMBRANE-BOUND TRANSCRIPTION FACTOR SITE 2 PROTEASE"/>
    <property type="match status" value="1"/>
</dbReference>
<evidence type="ECO:0000256" key="7">
    <source>
        <dbReference type="SAM" id="Phobius"/>
    </source>
</evidence>
<dbReference type="EMBL" id="KI669498">
    <property type="protein sequence ID" value="OCF35564.1"/>
    <property type="molecule type" value="Genomic_DNA"/>
</dbReference>
<dbReference type="GO" id="GO:1905897">
    <property type="term" value="P:regulation of response to endoplasmic reticulum stress"/>
    <property type="evidence" value="ECO:0007669"/>
    <property type="project" value="TreeGrafter"/>
</dbReference>
<feature type="transmembrane region" description="Helical" evidence="7">
    <location>
        <begin position="480"/>
        <end position="501"/>
    </location>
</feature>
<gene>
    <name evidence="9" type="ORF">I316_02617</name>
</gene>
<dbReference type="OrthoDB" id="7694678at2759"/>
<feature type="transmembrane region" description="Helical" evidence="7">
    <location>
        <begin position="87"/>
        <end position="109"/>
    </location>
</feature>
<dbReference type="InterPro" id="IPR001193">
    <property type="entry name" value="MBTPS2"/>
</dbReference>
<dbReference type="PANTHER" id="PTHR13325:SF3">
    <property type="entry name" value="MEMBRANE-BOUND TRANSCRIPTION FACTOR SITE-2 PROTEASE"/>
    <property type="match status" value="1"/>
</dbReference>
<dbReference type="STRING" id="1296120.A0A1B9GWZ8"/>
<accession>A0A1B9GWZ8</accession>
<feature type="transmembrane region" description="Helical" evidence="7">
    <location>
        <begin position="612"/>
        <end position="634"/>
    </location>
</feature>
<feature type="domain" description="Peptidase M50" evidence="8">
    <location>
        <begin position="198"/>
        <end position="518"/>
    </location>
</feature>
<dbReference type="Proteomes" id="UP000092666">
    <property type="component" value="Unassembled WGS sequence"/>
</dbReference>
<evidence type="ECO:0000256" key="6">
    <source>
        <dbReference type="SAM" id="MobiDB-lite"/>
    </source>
</evidence>
<keyword evidence="3 7" id="KW-1133">Transmembrane helix</keyword>
<reference evidence="9 10" key="1">
    <citation type="submission" date="2013-07" db="EMBL/GenBank/DDBJ databases">
        <title>The Genome Sequence of Cryptococcus heveanensis BCC8398.</title>
        <authorList>
            <consortium name="The Broad Institute Genome Sequencing Platform"/>
            <person name="Cuomo C."/>
            <person name="Litvintseva A."/>
            <person name="Chen Y."/>
            <person name="Heitman J."/>
            <person name="Sun S."/>
            <person name="Springer D."/>
            <person name="Dromer F."/>
            <person name="Young S.K."/>
            <person name="Zeng Q."/>
            <person name="Gargeya S."/>
            <person name="Fitzgerald M."/>
            <person name="Abouelleil A."/>
            <person name="Alvarado L."/>
            <person name="Berlin A.M."/>
            <person name="Chapman S.B."/>
            <person name="Dewar J."/>
            <person name="Goldberg J."/>
            <person name="Griggs A."/>
            <person name="Gujja S."/>
            <person name="Hansen M."/>
            <person name="Howarth C."/>
            <person name="Imamovic A."/>
            <person name="Larimer J."/>
            <person name="McCowan C."/>
            <person name="Murphy C."/>
            <person name="Pearson M."/>
            <person name="Priest M."/>
            <person name="Roberts A."/>
            <person name="Saif S."/>
            <person name="Shea T."/>
            <person name="Sykes S."/>
            <person name="Wortman J."/>
            <person name="Nusbaum C."/>
            <person name="Birren B."/>
        </authorList>
    </citation>
    <scope>NUCLEOTIDE SEQUENCE [LARGE SCALE GENOMIC DNA]</scope>
    <source>
        <strain evidence="9 10">BCC8398</strain>
    </source>
</reference>
<dbReference type="InterPro" id="IPR008915">
    <property type="entry name" value="Peptidase_M50"/>
</dbReference>
<dbReference type="GO" id="GO:0004222">
    <property type="term" value="F:metalloendopeptidase activity"/>
    <property type="evidence" value="ECO:0007669"/>
    <property type="project" value="InterPro"/>
</dbReference>
<dbReference type="GO" id="GO:0016020">
    <property type="term" value="C:membrane"/>
    <property type="evidence" value="ECO:0007669"/>
    <property type="project" value="InterPro"/>
</dbReference>
<keyword evidence="10" id="KW-1185">Reference proteome</keyword>
<dbReference type="GO" id="GO:0031293">
    <property type="term" value="P:membrane protein intracellular domain proteolysis"/>
    <property type="evidence" value="ECO:0007669"/>
    <property type="project" value="TreeGrafter"/>
</dbReference>
<feature type="compositionally biased region" description="Low complexity" evidence="6">
    <location>
        <begin position="520"/>
        <end position="531"/>
    </location>
</feature>
<organism evidence="9 10">
    <name type="scientific">Kwoniella heveanensis BCC8398</name>
    <dbReference type="NCBI Taxonomy" id="1296120"/>
    <lineage>
        <taxon>Eukaryota</taxon>
        <taxon>Fungi</taxon>
        <taxon>Dikarya</taxon>
        <taxon>Basidiomycota</taxon>
        <taxon>Agaricomycotina</taxon>
        <taxon>Tremellomycetes</taxon>
        <taxon>Tremellales</taxon>
        <taxon>Cryptococcaceae</taxon>
        <taxon>Kwoniella</taxon>
    </lineage>
</organism>
<evidence type="ECO:0000256" key="4">
    <source>
        <dbReference type="ARBA" id="ARBA00023136"/>
    </source>
</evidence>
<evidence type="ECO:0000256" key="5">
    <source>
        <dbReference type="ARBA" id="ARBA00032658"/>
    </source>
</evidence>
<proteinExistence type="predicted"/>
<evidence type="ECO:0000256" key="1">
    <source>
        <dbReference type="ARBA" id="ARBA00004127"/>
    </source>
</evidence>
<feature type="transmembrane region" description="Helical" evidence="7">
    <location>
        <begin position="6"/>
        <end position="24"/>
    </location>
</feature>
<protein>
    <recommendedName>
        <fullName evidence="5">Endopeptidase S2P</fullName>
    </recommendedName>
</protein>
<dbReference type="AlphaFoldDB" id="A0A1B9GWZ8"/>
<sequence>MIDTLSLLPTFLLICLIALLRYISYHAPLTSSRKLTSPLYDPTHTKPWNFGHSKSYLNLSLWTSSFNGIPRSILNRLNIKIARRLKIWYNIGVGLGLLGLVVSLIGAVWSTVGVWKDVWAELEVHASLLPPAAGPAVDGTASDAAATLVKRAVMDDSGQGGLTAAAAVAGVTKTWGASNNLQPLIPGLTMPWSHLPTLVLALVINQLIHEIGHAISAALDDIQPARFNLSLNTGLPSMMVSFPSTVDDLDPNAKMRLAASGPYHNLLTWGILWLLAASGLGSVFWSDRSAEGRVVQEVHWLSPLYSHLHPGDLLVHLDDVPLSRSIISAPDPWMEYLTSTRIGDEGRGWCMDKNSFLALPHTPCHDPVSPTGQRSAEGELPFVSTYGVSKGEERCLSPHPILDIQSTICPCPDSRWVCVRPSAKESVLRIGLRRAGGASKEGQDEVILWDGRREEVLQAVKIRDQGARGWGGGVRWGEVFFGYISTIALSLFFFNLLPLPYTDGSQLLASLAQWRSTTGSSPSSRPASARSLQATLTRAPPKSPGYTTALVEAGAGGGAEGPSIKLYREYELDSDDEDEEAMVGAGEYSGGAGSGTRERTKEETWKRRLRISVQWCTMAVMTCWAVGWAMIFLLRSS</sequence>
<evidence type="ECO:0000256" key="3">
    <source>
        <dbReference type="ARBA" id="ARBA00022989"/>
    </source>
</evidence>
<feature type="region of interest" description="Disordered" evidence="6">
    <location>
        <begin position="517"/>
        <end position="543"/>
    </location>
</feature>
<dbReference type="GO" id="GO:0005737">
    <property type="term" value="C:cytoplasm"/>
    <property type="evidence" value="ECO:0007669"/>
    <property type="project" value="TreeGrafter"/>
</dbReference>
<evidence type="ECO:0000256" key="2">
    <source>
        <dbReference type="ARBA" id="ARBA00022692"/>
    </source>
</evidence>
<keyword evidence="4 7" id="KW-0472">Membrane</keyword>